<evidence type="ECO:0000256" key="1">
    <source>
        <dbReference type="ARBA" id="ARBA00004496"/>
    </source>
</evidence>
<keyword evidence="9 15" id="KW-0560">Oxidoreductase</keyword>
<dbReference type="Gene3D" id="1.10.10.920">
    <property type="match status" value="1"/>
</dbReference>
<evidence type="ECO:0000259" key="16">
    <source>
        <dbReference type="PROSITE" id="PS51918"/>
    </source>
</evidence>
<dbReference type="RefSeq" id="WP_377004927.1">
    <property type="nucleotide sequence ID" value="NZ_JBHSGG010000033.1"/>
</dbReference>
<comment type="function">
    <text evidence="13">Involved in the heme biosynthesis. Catalyzes the anaerobic oxidative decarboxylation of propionate groups of rings A and B of coproporphyrinogen III to yield the vinyl groups in protoporphyrinogen IX.</text>
</comment>
<evidence type="ECO:0000256" key="10">
    <source>
        <dbReference type="ARBA" id="ARBA00023004"/>
    </source>
</evidence>
<dbReference type="SFLD" id="SFLDG01082">
    <property type="entry name" value="B12-binding_domain_containing"/>
    <property type="match status" value="1"/>
</dbReference>
<keyword evidence="10 15" id="KW-0408">Iron</keyword>
<evidence type="ECO:0000256" key="9">
    <source>
        <dbReference type="ARBA" id="ARBA00023002"/>
    </source>
</evidence>
<comment type="subcellular location">
    <subcellularLocation>
        <location evidence="1 15">Cytoplasm</location>
    </subcellularLocation>
</comment>
<organism evidence="17 18">
    <name type="scientific">Coralloluteibacterium thermophilum</name>
    <dbReference type="NCBI Taxonomy" id="2707049"/>
    <lineage>
        <taxon>Bacteria</taxon>
        <taxon>Pseudomonadati</taxon>
        <taxon>Pseudomonadota</taxon>
        <taxon>Gammaproteobacteria</taxon>
        <taxon>Lysobacterales</taxon>
        <taxon>Lysobacteraceae</taxon>
        <taxon>Coralloluteibacterium</taxon>
    </lineage>
</organism>
<dbReference type="InterPro" id="IPR023404">
    <property type="entry name" value="rSAM_horseshoe"/>
</dbReference>
<dbReference type="Pfam" id="PF04055">
    <property type="entry name" value="Radical_SAM"/>
    <property type="match status" value="1"/>
</dbReference>
<sequence>MNAAIASFETRPCTDDDAALPPSLLARYGRPVPRYTSYPTAVQFGPLRPGTYAAWLAAVPAEEAVSLYLHVPYCAALCWYCGCRTQATRNHRERVSVYVDDLIAEIDLVAAALGRRQPVAAVHFGGGTPNLLSLNDLERLLDHLRLRFAIADDAELAMEIDPRELGAEYADALGRAGFRRISLGIQDFDAEVQRLIHREQPYPLVEQSVEWLRAAGVEGINFDLIYGLPGQTEESVRETLRLVSALRPDRIALYGYAHLPQRQRHQRLIPEDRLPDAALRHRLQRLAQDELAAQGYVAVGMDHFALPHDRLVHARVRNFQGYSTDTARTLVGLGASAIGQFAQGYAQNQPATALWRDAVRNGSLPTARGLATTADDVARRAVIERLMCDLEAPLEAIAREHGFEAGALIEDPQLIADLVRDGLAWIADGRIGCTPRGRSLVRTLCSAFDRYAHGGARHAPAV</sequence>
<comment type="similarity">
    <text evidence="3 15">Belongs to the anaerobic coproporphyrinogen-III oxidase family.</text>
</comment>
<evidence type="ECO:0000313" key="17">
    <source>
        <dbReference type="EMBL" id="MFC4728855.1"/>
    </source>
</evidence>
<dbReference type="GO" id="GO:0051989">
    <property type="term" value="F:coproporphyrinogen dehydrogenase activity"/>
    <property type="evidence" value="ECO:0007669"/>
    <property type="project" value="UniProtKB-EC"/>
</dbReference>
<dbReference type="PANTHER" id="PTHR13932">
    <property type="entry name" value="COPROPORPHYRINIGEN III OXIDASE"/>
    <property type="match status" value="1"/>
</dbReference>
<dbReference type="InterPro" id="IPR058240">
    <property type="entry name" value="rSAM_sf"/>
</dbReference>
<name>A0ABV9NP89_9GAMM</name>
<keyword evidence="11 15" id="KW-0411">Iron-sulfur</keyword>
<evidence type="ECO:0000256" key="11">
    <source>
        <dbReference type="ARBA" id="ARBA00023014"/>
    </source>
</evidence>
<evidence type="ECO:0000256" key="8">
    <source>
        <dbReference type="ARBA" id="ARBA00022723"/>
    </source>
</evidence>
<dbReference type="PANTHER" id="PTHR13932:SF6">
    <property type="entry name" value="OXYGEN-INDEPENDENT COPROPORPHYRINOGEN III OXIDASE"/>
    <property type="match status" value="1"/>
</dbReference>
<evidence type="ECO:0000256" key="5">
    <source>
        <dbReference type="ARBA" id="ARBA00022485"/>
    </source>
</evidence>
<evidence type="ECO:0000256" key="12">
    <source>
        <dbReference type="ARBA" id="ARBA00023244"/>
    </source>
</evidence>
<dbReference type="CDD" id="cd01335">
    <property type="entry name" value="Radical_SAM"/>
    <property type="match status" value="1"/>
</dbReference>
<dbReference type="SMART" id="SM00729">
    <property type="entry name" value="Elp3"/>
    <property type="match status" value="1"/>
</dbReference>
<accession>A0ABV9NP89</accession>
<keyword evidence="6 15" id="KW-0963">Cytoplasm</keyword>
<dbReference type="SUPFAM" id="SSF102114">
    <property type="entry name" value="Radical SAM enzymes"/>
    <property type="match status" value="1"/>
</dbReference>
<evidence type="ECO:0000256" key="14">
    <source>
        <dbReference type="ARBA" id="ARBA00048321"/>
    </source>
</evidence>
<dbReference type="InterPro" id="IPR006638">
    <property type="entry name" value="Elp3/MiaA/NifB-like_rSAM"/>
</dbReference>
<dbReference type="SFLD" id="SFLDS00029">
    <property type="entry name" value="Radical_SAM"/>
    <property type="match status" value="1"/>
</dbReference>
<dbReference type="InterPro" id="IPR010723">
    <property type="entry name" value="HemN_C"/>
</dbReference>
<evidence type="ECO:0000256" key="4">
    <source>
        <dbReference type="ARBA" id="ARBA00011245"/>
    </source>
</evidence>
<dbReference type="EC" id="1.3.98.3" evidence="15"/>
<dbReference type="Gene3D" id="3.80.30.20">
    <property type="entry name" value="tm_1862 like domain"/>
    <property type="match status" value="1"/>
</dbReference>
<keyword evidence="18" id="KW-1185">Reference proteome</keyword>
<feature type="domain" description="Radical SAM core" evidence="16">
    <location>
        <begin position="59"/>
        <end position="290"/>
    </location>
</feature>
<dbReference type="InterPro" id="IPR007197">
    <property type="entry name" value="rSAM"/>
</dbReference>
<dbReference type="SFLD" id="SFLDG01065">
    <property type="entry name" value="anaerobic_coproporphyrinogen-I"/>
    <property type="match status" value="1"/>
</dbReference>
<comment type="cofactor">
    <cofactor evidence="15">
        <name>[4Fe-4S] cluster</name>
        <dbReference type="ChEBI" id="CHEBI:49883"/>
    </cofactor>
    <text evidence="15">Binds 1 [4Fe-4S] cluster. The cluster is coordinated with 3 cysteines and an exchangeable S-adenosyl-L-methionine.</text>
</comment>
<proteinExistence type="inferred from homology"/>
<dbReference type="NCBIfam" id="TIGR00538">
    <property type="entry name" value="hemN"/>
    <property type="match status" value="1"/>
</dbReference>
<keyword evidence="5 15" id="KW-0004">4Fe-4S</keyword>
<comment type="caution">
    <text evidence="17">The sequence shown here is derived from an EMBL/GenBank/DDBJ whole genome shotgun (WGS) entry which is preliminary data.</text>
</comment>
<evidence type="ECO:0000256" key="6">
    <source>
        <dbReference type="ARBA" id="ARBA00022490"/>
    </source>
</evidence>
<dbReference type="Pfam" id="PF06969">
    <property type="entry name" value="HemN_C"/>
    <property type="match status" value="1"/>
</dbReference>
<evidence type="ECO:0000256" key="3">
    <source>
        <dbReference type="ARBA" id="ARBA00005493"/>
    </source>
</evidence>
<evidence type="ECO:0000256" key="2">
    <source>
        <dbReference type="ARBA" id="ARBA00004785"/>
    </source>
</evidence>
<dbReference type="Proteomes" id="UP001595892">
    <property type="component" value="Unassembled WGS sequence"/>
</dbReference>
<keyword evidence="12 15" id="KW-0627">Porphyrin biosynthesis</keyword>
<dbReference type="InterPro" id="IPR004558">
    <property type="entry name" value="Coprogen_oxidase_HemN"/>
</dbReference>
<gene>
    <name evidence="17" type="primary">hemN</name>
    <name evidence="17" type="ORF">ACFO3Q_11810</name>
</gene>
<comment type="pathway">
    <text evidence="2 15">Porphyrin-containing compound metabolism; protoporphyrin-IX biosynthesis; protoporphyrinogen-IX from coproporphyrinogen-III (AdoMet route): step 1/1.</text>
</comment>
<evidence type="ECO:0000256" key="7">
    <source>
        <dbReference type="ARBA" id="ARBA00022691"/>
    </source>
</evidence>
<protein>
    <recommendedName>
        <fullName evidence="15">Coproporphyrinogen-III oxidase</fullName>
        <ecNumber evidence="15">1.3.98.3</ecNumber>
    </recommendedName>
</protein>
<comment type="catalytic activity">
    <reaction evidence="14 15">
        <text>coproporphyrinogen III + 2 S-adenosyl-L-methionine = protoporphyrinogen IX + 2 5'-deoxyadenosine + 2 L-methionine + 2 CO2</text>
        <dbReference type="Rhea" id="RHEA:15425"/>
        <dbReference type="ChEBI" id="CHEBI:16526"/>
        <dbReference type="ChEBI" id="CHEBI:17319"/>
        <dbReference type="ChEBI" id="CHEBI:57307"/>
        <dbReference type="ChEBI" id="CHEBI:57309"/>
        <dbReference type="ChEBI" id="CHEBI:57844"/>
        <dbReference type="ChEBI" id="CHEBI:59789"/>
        <dbReference type="EC" id="1.3.98.3"/>
    </reaction>
</comment>
<keyword evidence="7 15" id="KW-0949">S-adenosyl-L-methionine</keyword>
<reference evidence="18" key="1">
    <citation type="journal article" date="2019" name="Int. J. Syst. Evol. Microbiol.">
        <title>The Global Catalogue of Microorganisms (GCM) 10K type strain sequencing project: providing services to taxonomists for standard genome sequencing and annotation.</title>
        <authorList>
            <consortium name="The Broad Institute Genomics Platform"/>
            <consortium name="The Broad Institute Genome Sequencing Center for Infectious Disease"/>
            <person name="Wu L."/>
            <person name="Ma J."/>
        </authorList>
    </citation>
    <scope>NUCLEOTIDE SEQUENCE [LARGE SCALE GENOMIC DNA]</scope>
    <source>
        <strain evidence="18">CGMCC 1.13574</strain>
    </source>
</reference>
<dbReference type="PIRSF" id="PIRSF000167">
    <property type="entry name" value="HemN"/>
    <property type="match status" value="1"/>
</dbReference>
<keyword evidence="8 15" id="KW-0479">Metal-binding</keyword>
<evidence type="ECO:0000313" key="18">
    <source>
        <dbReference type="Proteomes" id="UP001595892"/>
    </source>
</evidence>
<dbReference type="EMBL" id="JBHSGG010000033">
    <property type="protein sequence ID" value="MFC4728855.1"/>
    <property type="molecule type" value="Genomic_DNA"/>
</dbReference>
<dbReference type="InterPro" id="IPR034505">
    <property type="entry name" value="Coproporphyrinogen-III_oxidase"/>
</dbReference>
<dbReference type="PROSITE" id="PS51918">
    <property type="entry name" value="RADICAL_SAM"/>
    <property type="match status" value="1"/>
</dbReference>
<comment type="subunit">
    <text evidence="4">Monomer.</text>
</comment>
<evidence type="ECO:0000256" key="15">
    <source>
        <dbReference type="PIRNR" id="PIRNR000167"/>
    </source>
</evidence>
<evidence type="ECO:0000256" key="13">
    <source>
        <dbReference type="ARBA" id="ARBA00024295"/>
    </source>
</evidence>